<accession>A8ZRW9</accession>
<sequence length="76" mass="8351">MKDGNKDKKIKAAISAAVLNYIKSEAEMAAVAGLVAANRGRSALEQGPFVSRNTWGTDSRRTQMQLRTLMQLRSIK</sequence>
<protein>
    <submittedName>
        <fullName evidence="1">Uncharacterized protein</fullName>
    </submittedName>
</protein>
<dbReference type="AlphaFoldDB" id="A8ZRW9"/>
<evidence type="ECO:0000313" key="1">
    <source>
        <dbReference type="EMBL" id="ABW65886.1"/>
    </source>
</evidence>
<evidence type="ECO:0000313" key="2">
    <source>
        <dbReference type="Proteomes" id="UP000008561"/>
    </source>
</evidence>
<reference evidence="1 2" key="1">
    <citation type="submission" date="2007-10" db="EMBL/GenBank/DDBJ databases">
        <title>Complete sequence of Desulfococcus oleovorans Hxd3.</title>
        <authorList>
            <consortium name="US DOE Joint Genome Institute"/>
            <person name="Copeland A."/>
            <person name="Lucas S."/>
            <person name="Lapidus A."/>
            <person name="Barry K."/>
            <person name="Glavina del Rio T."/>
            <person name="Dalin E."/>
            <person name="Tice H."/>
            <person name="Pitluck S."/>
            <person name="Kiss H."/>
            <person name="Brettin T."/>
            <person name="Bruce D."/>
            <person name="Detter J.C."/>
            <person name="Han C."/>
            <person name="Schmutz J."/>
            <person name="Larimer F."/>
            <person name="Land M."/>
            <person name="Hauser L."/>
            <person name="Kyrpides N."/>
            <person name="Kim E."/>
            <person name="Wawrik B."/>
            <person name="Richardson P."/>
        </authorList>
    </citation>
    <scope>NUCLEOTIDE SEQUENCE [LARGE SCALE GENOMIC DNA]</scope>
    <source>
        <strain evidence="2">DSM 6200 / JCM 39069 / Hxd3</strain>
    </source>
</reference>
<proteinExistence type="predicted"/>
<dbReference type="HOGENOM" id="CLU_2648612_0_0_7"/>
<dbReference type="KEGG" id="dol:Dole_0076"/>
<name>A8ZRW9_DESOH</name>
<dbReference type="Proteomes" id="UP000008561">
    <property type="component" value="Chromosome"/>
</dbReference>
<keyword evidence="2" id="KW-1185">Reference proteome</keyword>
<dbReference type="RefSeq" id="WP_012173505.1">
    <property type="nucleotide sequence ID" value="NC_009943.1"/>
</dbReference>
<gene>
    <name evidence="1" type="ordered locus">Dole_0076</name>
</gene>
<dbReference type="EMBL" id="CP000859">
    <property type="protein sequence ID" value="ABW65886.1"/>
    <property type="molecule type" value="Genomic_DNA"/>
</dbReference>
<dbReference type="STRING" id="96561.Dole_0076"/>
<organism evidence="1 2">
    <name type="scientific">Desulfosudis oleivorans (strain DSM 6200 / JCM 39069 / Hxd3)</name>
    <name type="common">Desulfococcus oleovorans</name>
    <dbReference type="NCBI Taxonomy" id="96561"/>
    <lineage>
        <taxon>Bacteria</taxon>
        <taxon>Pseudomonadati</taxon>
        <taxon>Thermodesulfobacteriota</taxon>
        <taxon>Desulfobacteria</taxon>
        <taxon>Desulfobacterales</taxon>
        <taxon>Desulfosudaceae</taxon>
        <taxon>Desulfosudis</taxon>
    </lineage>
</organism>